<dbReference type="SFLD" id="SFLDG00358">
    <property type="entry name" value="Main_(cytGST)"/>
    <property type="match status" value="1"/>
</dbReference>
<dbReference type="EMBL" id="JACAZF010000006">
    <property type="protein sequence ID" value="KAF7302002.1"/>
    <property type="molecule type" value="Genomic_DNA"/>
</dbReference>
<dbReference type="GO" id="GO:0016740">
    <property type="term" value="F:transferase activity"/>
    <property type="evidence" value="ECO:0007669"/>
    <property type="project" value="UniProtKB-KW"/>
</dbReference>
<dbReference type="InterPro" id="IPR040079">
    <property type="entry name" value="Glutathione_S-Trfase"/>
</dbReference>
<dbReference type="PANTHER" id="PTHR43968:SF6">
    <property type="entry name" value="GLUTATHIONE S-TRANSFERASE OMEGA"/>
    <property type="match status" value="1"/>
</dbReference>
<dbReference type="PROSITE" id="PS50405">
    <property type="entry name" value="GST_CTER"/>
    <property type="match status" value="1"/>
</dbReference>
<keyword evidence="4" id="KW-1185">Reference proteome</keyword>
<dbReference type="InterPro" id="IPR036249">
    <property type="entry name" value="Thioredoxin-like_sf"/>
</dbReference>
<dbReference type="GO" id="GO:0005737">
    <property type="term" value="C:cytoplasm"/>
    <property type="evidence" value="ECO:0007669"/>
    <property type="project" value="TreeGrafter"/>
</dbReference>
<dbReference type="CDD" id="cd00570">
    <property type="entry name" value="GST_N_family"/>
    <property type="match status" value="1"/>
</dbReference>
<comment type="caution">
    <text evidence="3">The sequence shown here is derived from an EMBL/GenBank/DDBJ whole genome shotgun (WGS) entry which is preliminary data.</text>
</comment>
<dbReference type="SFLD" id="SFLDS00019">
    <property type="entry name" value="Glutathione_Transferase_(cytos"/>
    <property type="match status" value="1"/>
</dbReference>
<dbReference type="CDD" id="cd00299">
    <property type="entry name" value="GST_C_family"/>
    <property type="match status" value="1"/>
</dbReference>
<dbReference type="Proteomes" id="UP000636479">
    <property type="component" value="Unassembled WGS sequence"/>
</dbReference>
<dbReference type="InterPro" id="IPR004045">
    <property type="entry name" value="Glutathione_S-Trfase_N"/>
</dbReference>
<name>A0A8H6SNE5_9AGAR</name>
<dbReference type="InterPro" id="IPR036282">
    <property type="entry name" value="Glutathione-S-Trfase_C_sf"/>
</dbReference>
<dbReference type="Gene3D" id="3.40.30.10">
    <property type="entry name" value="Glutaredoxin"/>
    <property type="match status" value="1"/>
</dbReference>
<dbReference type="PROSITE" id="PS50404">
    <property type="entry name" value="GST_NTER"/>
    <property type="match status" value="1"/>
</dbReference>
<feature type="domain" description="GST C-terminal" evidence="2">
    <location>
        <begin position="117"/>
        <end position="273"/>
    </location>
</feature>
<dbReference type="PANTHER" id="PTHR43968">
    <property type="match status" value="1"/>
</dbReference>
<keyword evidence="3" id="KW-0808">Transferase</keyword>
<dbReference type="SUPFAM" id="SSF52833">
    <property type="entry name" value="Thioredoxin-like"/>
    <property type="match status" value="1"/>
</dbReference>
<protein>
    <submittedName>
        <fullName evidence="3">Glutathione transferase</fullName>
    </submittedName>
</protein>
<dbReference type="SUPFAM" id="SSF47616">
    <property type="entry name" value="GST C-terminal domain-like"/>
    <property type="match status" value="1"/>
</dbReference>
<sequence>MSIQKSYHRICTGVALETVQNHSAAQDITLFSSCFSPSAQRVWTAMEYLGIPYQYCRNEVDMRKRDDLLEISPKGLVPALKLHNRTPTRGLHESTVILDYLEELAAQSTNLSLLPKDPYARALVRLQCDHVNRAIVPYYYRFLQAQGDCAQMEAENDFRQALGSLVALLERAEDEVVGCGAELNLDQQKARVAGLGLWNDGGSMNLTDVMVAPFVFRASNVLKYYRGFELPNEPKFRAWTTRLFEHPAFKATCSTEELYIDSSEGYAQNRPNISKIANAINSGRPLP</sequence>
<dbReference type="RefSeq" id="XP_037220002.1">
    <property type="nucleotide sequence ID" value="XM_037364358.1"/>
</dbReference>
<dbReference type="GeneID" id="59346874"/>
<evidence type="ECO:0000259" key="1">
    <source>
        <dbReference type="PROSITE" id="PS50404"/>
    </source>
</evidence>
<evidence type="ECO:0000313" key="3">
    <source>
        <dbReference type="EMBL" id="KAF7302002.1"/>
    </source>
</evidence>
<dbReference type="Gene3D" id="1.20.1050.10">
    <property type="match status" value="1"/>
</dbReference>
<gene>
    <name evidence="3" type="ORF">MIND_00766400</name>
</gene>
<dbReference type="Pfam" id="PF13417">
    <property type="entry name" value="GST_N_3"/>
    <property type="match status" value="1"/>
</dbReference>
<feature type="domain" description="GST N-terminal" evidence="1">
    <location>
        <begin position="26"/>
        <end position="109"/>
    </location>
</feature>
<dbReference type="InterPro" id="IPR050983">
    <property type="entry name" value="GST_Omega/HSP26"/>
</dbReference>
<proteinExistence type="predicted"/>
<dbReference type="InterPro" id="IPR010987">
    <property type="entry name" value="Glutathione-S-Trfase_C-like"/>
</dbReference>
<organism evidence="3 4">
    <name type="scientific">Mycena indigotica</name>
    <dbReference type="NCBI Taxonomy" id="2126181"/>
    <lineage>
        <taxon>Eukaryota</taxon>
        <taxon>Fungi</taxon>
        <taxon>Dikarya</taxon>
        <taxon>Basidiomycota</taxon>
        <taxon>Agaricomycotina</taxon>
        <taxon>Agaricomycetes</taxon>
        <taxon>Agaricomycetidae</taxon>
        <taxon>Agaricales</taxon>
        <taxon>Marasmiineae</taxon>
        <taxon>Mycenaceae</taxon>
        <taxon>Mycena</taxon>
    </lineage>
</organism>
<evidence type="ECO:0000259" key="2">
    <source>
        <dbReference type="PROSITE" id="PS50405"/>
    </source>
</evidence>
<evidence type="ECO:0000313" key="4">
    <source>
        <dbReference type="Proteomes" id="UP000636479"/>
    </source>
</evidence>
<accession>A0A8H6SNE5</accession>
<dbReference type="OrthoDB" id="4951845at2759"/>
<reference evidence="3" key="1">
    <citation type="submission" date="2020-05" db="EMBL/GenBank/DDBJ databases">
        <title>Mycena genomes resolve the evolution of fungal bioluminescence.</title>
        <authorList>
            <person name="Tsai I.J."/>
        </authorList>
    </citation>
    <scope>NUCLEOTIDE SEQUENCE</scope>
    <source>
        <strain evidence="3">171206Taipei</strain>
    </source>
</reference>
<dbReference type="AlphaFoldDB" id="A0A8H6SNE5"/>